<proteinExistence type="predicted"/>
<feature type="transmembrane region" description="Helical" evidence="1">
    <location>
        <begin position="29"/>
        <end position="47"/>
    </location>
</feature>
<evidence type="ECO:0000313" key="3">
    <source>
        <dbReference type="Proteomes" id="UP000242287"/>
    </source>
</evidence>
<keyword evidence="1" id="KW-0812">Transmembrane</keyword>
<protein>
    <submittedName>
        <fullName evidence="2">Uncharacterized protein</fullName>
    </submittedName>
</protein>
<dbReference type="Proteomes" id="UP000242287">
    <property type="component" value="Unassembled WGS sequence"/>
</dbReference>
<accession>A0A2A9NFV2</accession>
<sequence>MFCAISVAFIQEYIGTAICLRLILGPIETLTVLLADSVLIYRCWVVYSRNWRVIVLPISLWVAYVGFSGLFLYTSAYKTLSEVPVPYTISRLYQAAIAACYICTIGINTYCTSFIIHRIWRVTRLTTGAASPTSVSFTIQVIAESGLLYTITSILGLIAGMASLGVKNTASRFAAAIFSAINYNMTGIAFNLLLIRVAQKRTSSSPEAYTTGPSIPMFNIRHVSNMTAGSIQSANTKEPDILPNTKV</sequence>
<feature type="transmembrane region" description="Helical" evidence="1">
    <location>
        <begin position="146"/>
        <end position="166"/>
    </location>
</feature>
<feature type="transmembrane region" description="Helical" evidence="1">
    <location>
        <begin position="93"/>
        <end position="116"/>
    </location>
</feature>
<name>A0A2A9NFV2_9AGAR</name>
<dbReference type="AlphaFoldDB" id="A0A2A9NFV2"/>
<evidence type="ECO:0000256" key="1">
    <source>
        <dbReference type="SAM" id="Phobius"/>
    </source>
</evidence>
<feature type="transmembrane region" description="Helical" evidence="1">
    <location>
        <begin position="172"/>
        <end position="195"/>
    </location>
</feature>
<reference evidence="2 3" key="1">
    <citation type="submission" date="2014-02" db="EMBL/GenBank/DDBJ databases">
        <title>Transposable element dynamics among asymbiotic and ectomycorrhizal Amanita fungi.</title>
        <authorList>
            <consortium name="DOE Joint Genome Institute"/>
            <person name="Hess J."/>
            <person name="Skrede I."/>
            <person name="Wolfe B."/>
            <person name="LaButti K."/>
            <person name="Ohm R.A."/>
            <person name="Grigoriev I.V."/>
            <person name="Pringle A."/>
        </authorList>
    </citation>
    <scope>NUCLEOTIDE SEQUENCE [LARGE SCALE GENOMIC DNA]</scope>
    <source>
        <strain evidence="2 3">SKay4041</strain>
    </source>
</reference>
<dbReference type="OrthoDB" id="3357408at2759"/>
<organism evidence="2 3">
    <name type="scientific">Amanita thiersii Skay4041</name>
    <dbReference type="NCBI Taxonomy" id="703135"/>
    <lineage>
        <taxon>Eukaryota</taxon>
        <taxon>Fungi</taxon>
        <taxon>Dikarya</taxon>
        <taxon>Basidiomycota</taxon>
        <taxon>Agaricomycotina</taxon>
        <taxon>Agaricomycetes</taxon>
        <taxon>Agaricomycetidae</taxon>
        <taxon>Agaricales</taxon>
        <taxon>Pluteineae</taxon>
        <taxon>Amanitaceae</taxon>
        <taxon>Amanita</taxon>
    </lineage>
</organism>
<keyword evidence="1" id="KW-0472">Membrane</keyword>
<evidence type="ECO:0000313" key="2">
    <source>
        <dbReference type="EMBL" id="PFH47137.1"/>
    </source>
</evidence>
<keyword evidence="3" id="KW-1185">Reference proteome</keyword>
<feature type="transmembrane region" description="Helical" evidence="1">
    <location>
        <begin position="54"/>
        <end position="73"/>
    </location>
</feature>
<dbReference type="EMBL" id="KZ302131">
    <property type="protein sequence ID" value="PFH47137.1"/>
    <property type="molecule type" value="Genomic_DNA"/>
</dbReference>
<keyword evidence="1" id="KW-1133">Transmembrane helix</keyword>
<gene>
    <name evidence="2" type="ORF">AMATHDRAFT_68350</name>
</gene>